<dbReference type="GeneID" id="63829862"/>
<dbReference type="EMBL" id="KV427635">
    <property type="protein sequence ID" value="KZT04668.1"/>
    <property type="molecule type" value="Genomic_DNA"/>
</dbReference>
<proteinExistence type="predicted"/>
<organism evidence="2 3">
    <name type="scientific">Laetiporus sulphureus 93-53</name>
    <dbReference type="NCBI Taxonomy" id="1314785"/>
    <lineage>
        <taxon>Eukaryota</taxon>
        <taxon>Fungi</taxon>
        <taxon>Dikarya</taxon>
        <taxon>Basidiomycota</taxon>
        <taxon>Agaricomycotina</taxon>
        <taxon>Agaricomycetes</taxon>
        <taxon>Polyporales</taxon>
        <taxon>Laetiporus</taxon>
    </lineage>
</organism>
<dbReference type="Proteomes" id="UP000076871">
    <property type="component" value="Unassembled WGS sequence"/>
</dbReference>
<evidence type="ECO:0000313" key="2">
    <source>
        <dbReference type="EMBL" id="KZT04668.1"/>
    </source>
</evidence>
<name>A0A165DDY7_9APHY</name>
<feature type="region of interest" description="Disordered" evidence="1">
    <location>
        <begin position="1"/>
        <end position="37"/>
    </location>
</feature>
<accession>A0A165DDY7</accession>
<keyword evidence="3" id="KW-1185">Reference proteome</keyword>
<evidence type="ECO:0000256" key="1">
    <source>
        <dbReference type="SAM" id="MobiDB-lite"/>
    </source>
</evidence>
<protein>
    <submittedName>
        <fullName evidence="2">Uncharacterized protein</fullName>
    </submittedName>
</protein>
<sequence length="200" mass="21772">MSALGAQPATASDVDMEASGVEPTAPPHSSATVPPTLPALANTPSWASKLEEQDWIIDRFGGLLCHVRNSVRALEEAINIAIDHSNPTIYLDDTSHVITMLTTAICEFHIELLTDSGLNNMDPGMVALQILDHFFCPNPALDDELEEEEHEPEYQRPRRDEALSMNIDIQAAIAKVVEDSICMGNTAITTRLSAIEVQLA</sequence>
<dbReference type="InParanoid" id="A0A165DDY7"/>
<gene>
    <name evidence="2" type="ORF">LAESUDRAFT_760958</name>
</gene>
<dbReference type="RefSeq" id="XP_040762408.1">
    <property type="nucleotide sequence ID" value="XM_040912834.1"/>
</dbReference>
<reference evidence="2 3" key="1">
    <citation type="journal article" date="2016" name="Mol. Biol. Evol.">
        <title>Comparative Genomics of Early-Diverging Mushroom-Forming Fungi Provides Insights into the Origins of Lignocellulose Decay Capabilities.</title>
        <authorList>
            <person name="Nagy L.G."/>
            <person name="Riley R."/>
            <person name="Tritt A."/>
            <person name="Adam C."/>
            <person name="Daum C."/>
            <person name="Floudas D."/>
            <person name="Sun H."/>
            <person name="Yadav J.S."/>
            <person name="Pangilinan J."/>
            <person name="Larsson K.H."/>
            <person name="Matsuura K."/>
            <person name="Barry K."/>
            <person name="Labutti K."/>
            <person name="Kuo R."/>
            <person name="Ohm R.A."/>
            <person name="Bhattacharya S.S."/>
            <person name="Shirouzu T."/>
            <person name="Yoshinaga Y."/>
            <person name="Martin F.M."/>
            <person name="Grigoriev I.V."/>
            <person name="Hibbett D.S."/>
        </authorList>
    </citation>
    <scope>NUCLEOTIDE SEQUENCE [LARGE SCALE GENOMIC DNA]</scope>
    <source>
        <strain evidence="2 3">93-53</strain>
    </source>
</reference>
<dbReference type="AlphaFoldDB" id="A0A165DDY7"/>
<evidence type="ECO:0000313" key="3">
    <source>
        <dbReference type="Proteomes" id="UP000076871"/>
    </source>
</evidence>